<keyword evidence="2" id="KW-1185">Reference proteome</keyword>
<proteinExistence type="predicted"/>
<organism evidence="1 2">
    <name type="scientific">Mycobacterium phage PP</name>
    <dbReference type="NCBI Taxonomy" id="2077134"/>
    <lineage>
        <taxon>Viruses</taxon>
        <taxon>Duplodnaviria</taxon>
        <taxon>Heunggongvirae</taxon>
        <taxon>Uroviricota</taxon>
        <taxon>Caudoviricetes</taxon>
        <taxon>Sagamiharavirus</taxon>
        <taxon>Sagamiharavirus PP</taxon>
    </lineage>
</organism>
<evidence type="ECO:0000313" key="1">
    <source>
        <dbReference type="EMBL" id="BBC53806.1"/>
    </source>
</evidence>
<reference evidence="1 2" key="1">
    <citation type="submission" date="2018-01" db="EMBL/GenBank/DDBJ databases">
        <title>Genome sequence of Mycobacterium phage PP.</title>
        <authorList>
            <person name="Uchiyama J."/>
            <person name="Matsuzaki S."/>
        </authorList>
    </citation>
    <scope>NUCLEOTIDE SEQUENCE [LARGE SCALE GENOMIC DNA]</scope>
</reference>
<dbReference type="RefSeq" id="YP_010062233.1">
    <property type="nucleotide sequence ID" value="NC_054792.1"/>
</dbReference>
<dbReference type="KEGG" id="vg:64871894"/>
<name>A0A2Z5XVD0_9CAUD</name>
<dbReference type="Proteomes" id="UP000250053">
    <property type="component" value="Segment"/>
</dbReference>
<dbReference type="EMBL" id="AP018486">
    <property type="protein sequence ID" value="BBC53806.1"/>
    <property type="molecule type" value="Genomic_DNA"/>
</dbReference>
<evidence type="ECO:0000313" key="2">
    <source>
        <dbReference type="Proteomes" id="UP000250053"/>
    </source>
</evidence>
<dbReference type="GeneID" id="64871894"/>
<sequence length="64" mass="7168">MAITHPTHVDQRVRDIETGRIGTVTRVLGVQDSRVLPDPQRLLLVTWDDTGSKVSVWSDQLSTN</sequence>
<protein>
    <submittedName>
        <fullName evidence="1">Putative transcriptional factor</fullName>
    </submittedName>
</protein>
<accession>A0A2Z5XVD0</accession>